<dbReference type="Pfam" id="PF17863">
    <property type="entry name" value="AAA_lid_2"/>
    <property type="match status" value="1"/>
</dbReference>
<proteinExistence type="inferred from homology"/>
<dbReference type="PANTHER" id="PTHR35023">
    <property type="entry name" value="CHELATASE-RELATED"/>
    <property type="match status" value="1"/>
</dbReference>
<gene>
    <name evidence="4" type="ORF">H1B31_06415</name>
</gene>
<dbReference type="Pfam" id="PF07728">
    <property type="entry name" value="AAA_5"/>
    <property type="match status" value="1"/>
</dbReference>
<dbReference type="SMART" id="SM00327">
    <property type="entry name" value="VWA"/>
    <property type="match status" value="1"/>
</dbReference>
<dbReference type="Gene3D" id="1.10.8.80">
    <property type="entry name" value="Magnesium chelatase subunit I, C-Terminal domain"/>
    <property type="match status" value="1"/>
</dbReference>
<evidence type="ECO:0000256" key="2">
    <source>
        <dbReference type="SAM" id="MobiDB-lite"/>
    </source>
</evidence>
<dbReference type="CDD" id="cd00009">
    <property type="entry name" value="AAA"/>
    <property type="match status" value="1"/>
</dbReference>
<evidence type="ECO:0000313" key="5">
    <source>
        <dbReference type="Proteomes" id="UP000515480"/>
    </source>
</evidence>
<feature type="compositionally biased region" description="Low complexity" evidence="2">
    <location>
        <begin position="305"/>
        <end position="320"/>
    </location>
</feature>
<feature type="domain" description="VWFA" evidence="3">
    <location>
        <begin position="438"/>
        <end position="620"/>
    </location>
</feature>
<dbReference type="Gene3D" id="3.40.50.300">
    <property type="entry name" value="P-loop containing nucleotide triphosphate hydrolases"/>
    <property type="match status" value="1"/>
</dbReference>
<protein>
    <submittedName>
        <fullName evidence="4">VWA domain-containing protein</fullName>
    </submittedName>
</protein>
<dbReference type="Pfam" id="PF13519">
    <property type="entry name" value="VWA_2"/>
    <property type="match status" value="1"/>
</dbReference>
<dbReference type="RefSeq" id="WP_185979730.1">
    <property type="nucleotide sequence ID" value="NZ_CP060204.1"/>
</dbReference>
<dbReference type="InterPro" id="IPR041702">
    <property type="entry name" value="BchD/ChlD_VWA"/>
</dbReference>
<feature type="compositionally biased region" description="Basic and acidic residues" evidence="2">
    <location>
        <begin position="282"/>
        <end position="299"/>
    </location>
</feature>
<dbReference type="InterPro" id="IPR036465">
    <property type="entry name" value="vWFA_dom_sf"/>
</dbReference>
<dbReference type="InterPro" id="IPR041628">
    <property type="entry name" value="ChlI/MoxR_AAA_lid"/>
</dbReference>
<organism evidence="4 5">
    <name type="scientific">Selenomonas timonae</name>
    <dbReference type="NCBI Taxonomy" id="2754044"/>
    <lineage>
        <taxon>Bacteria</taxon>
        <taxon>Bacillati</taxon>
        <taxon>Bacillota</taxon>
        <taxon>Negativicutes</taxon>
        <taxon>Selenomonadales</taxon>
        <taxon>Selenomonadaceae</taxon>
        <taxon>Selenomonas</taxon>
    </lineage>
</organism>
<name>A0A7G7VHE7_9FIRM</name>
<evidence type="ECO:0000313" key="4">
    <source>
        <dbReference type="EMBL" id="QNH53540.1"/>
    </source>
</evidence>
<evidence type="ECO:0000259" key="3">
    <source>
        <dbReference type="PROSITE" id="PS50234"/>
    </source>
</evidence>
<dbReference type="InterPro" id="IPR027417">
    <property type="entry name" value="P-loop_NTPase"/>
</dbReference>
<dbReference type="AlphaFoldDB" id="A0A7G7VHE7"/>
<reference evidence="4 5" key="1">
    <citation type="submission" date="2020-07" db="EMBL/GenBank/DDBJ databases">
        <title>Complete genome and description of Selenomonas timonensis sp. nov., a new bacterium isolated from a gingivitis subject.</title>
        <authorList>
            <person name="Antezack A."/>
        </authorList>
    </citation>
    <scope>NUCLEOTIDE SEQUENCE [LARGE SCALE GENOMIC DNA]</scope>
    <source>
        <strain evidence="4 5">Marseille-Q3039</strain>
    </source>
</reference>
<dbReference type="EMBL" id="CP060204">
    <property type="protein sequence ID" value="QNH53540.1"/>
    <property type="molecule type" value="Genomic_DNA"/>
</dbReference>
<dbReference type="SUPFAM" id="SSF53300">
    <property type="entry name" value="vWA-like"/>
    <property type="match status" value="1"/>
</dbReference>
<dbReference type="PANTHER" id="PTHR35023:SF1">
    <property type="entry name" value="MG-PROTOPORPHYRIN IX CHELATASE"/>
    <property type="match status" value="1"/>
</dbReference>
<dbReference type="KEGG" id="stim:H1B31_06415"/>
<dbReference type="Proteomes" id="UP000515480">
    <property type="component" value="Chromosome"/>
</dbReference>
<feature type="region of interest" description="Disordered" evidence="2">
    <location>
        <begin position="282"/>
        <end position="340"/>
    </location>
</feature>
<sequence>MNTPHFPLTAIVGQESVKRALMAALVNPRAGGLLISGTRGTAKSVLVRAATPFTQTGRIVELPLGASEDMVFGTIDVEAALQHGTRRLRRGILHRARNTVLYMDEVNLLREDLLAAVLRCAADGLLRLERDGLSYTEAISYTPIGTMDPAEGALRLALLDSFGMFAAMDEEQDAGLRREIVARVLAYERDPLAFCSAYAAQEAELLEQIRNARNRLPAVEAPSAILHFAAACVLRARCAGNHAEIYLIEAARALAALAGRDYVLPADVEEAAAFVLVHRMSRPREEEQSHVPQENREGDDLPDVSAPSSAEAGSGAGASETQQEGEDAGASSEEMPSADDERVAAPLENIMASLSLLHMKMRVQGGKSGRRDIVQLRTASGRCLRTELPHGDAHPDLALAATLRAAAPHQCRRREAQAVVIRTEDVRVWVRAQRSAANILFLVDASGSMGARERMRTVKGAILALLQEAYQKRDRVGLIAFRRERAETLLPMTRSVELAEKLLRDLPTGGRTPLAEGLAHAWKTVRELEHRGAEKTVLILITDGRTNPVRNGGDAVQRALRAAEELAGTDALTLVLDTERAMPRVGIAPEIARRMRARYYTLEQLTAEGVLEIVRTSRRMQE</sequence>
<dbReference type="SUPFAM" id="SSF52540">
    <property type="entry name" value="P-loop containing nucleoside triphosphate hydrolases"/>
    <property type="match status" value="1"/>
</dbReference>
<dbReference type="GO" id="GO:0016887">
    <property type="term" value="F:ATP hydrolysis activity"/>
    <property type="evidence" value="ECO:0007669"/>
    <property type="project" value="InterPro"/>
</dbReference>
<dbReference type="InterPro" id="IPR011704">
    <property type="entry name" value="ATPase_dyneun-rel_AAA"/>
</dbReference>
<dbReference type="InterPro" id="IPR002035">
    <property type="entry name" value="VWF_A"/>
</dbReference>
<dbReference type="GO" id="GO:0005524">
    <property type="term" value="F:ATP binding"/>
    <property type="evidence" value="ECO:0007669"/>
    <property type="project" value="InterPro"/>
</dbReference>
<evidence type="ECO:0000256" key="1">
    <source>
        <dbReference type="ARBA" id="ARBA00005799"/>
    </source>
</evidence>
<comment type="similarity">
    <text evidence="1">Belongs to the Mg-chelatase subunits D/I family.</text>
</comment>
<dbReference type="CDD" id="cd01451">
    <property type="entry name" value="vWA_Magnesium_chelatase"/>
    <property type="match status" value="1"/>
</dbReference>
<dbReference type="PROSITE" id="PS50234">
    <property type="entry name" value="VWFA"/>
    <property type="match status" value="1"/>
</dbReference>
<keyword evidence="5" id="KW-1185">Reference proteome</keyword>
<dbReference type="Gene3D" id="3.40.50.410">
    <property type="entry name" value="von Willebrand factor, type A domain"/>
    <property type="match status" value="1"/>
</dbReference>
<accession>A0A7G7VHE7</accession>
<dbReference type="InterPro" id="IPR052989">
    <property type="entry name" value="Mg-chelatase_DI-like"/>
</dbReference>